<protein>
    <recommendedName>
        <fullName evidence="6">M7GpppX diphosphatase</fullName>
    </recommendedName>
</protein>
<dbReference type="GO" id="GO:0016787">
    <property type="term" value="F:hydrolase activity"/>
    <property type="evidence" value="ECO:0007669"/>
    <property type="project" value="InterPro"/>
</dbReference>
<dbReference type="PANTHER" id="PTHR12978:SF0">
    <property type="entry name" value="M7GPPPX DIPHOSPHATASE"/>
    <property type="match status" value="1"/>
</dbReference>
<dbReference type="GO" id="GO:0000290">
    <property type="term" value="P:deadenylation-dependent decapping of nuclear-transcribed mRNA"/>
    <property type="evidence" value="ECO:0007669"/>
    <property type="project" value="InterPro"/>
</dbReference>
<dbReference type="FunFam" id="3.30.428.10:FF:000015">
    <property type="entry name" value="m7GpppX diphosphatase"/>
    <property type="match status" value="1"/>
</dbReference>
<dbReference type="GeneID" id="2907663"/>
<dbReference type="InterPro" id="IPR011145">
    <property type="entry name" value="Scavenger_mRNA_decap_enz_N"/>
</dbReference>
<dbReference type="InterPro" id="IPR036265">
    <property type="entry name" value="HIT-like_sf"/>
</dbReference>
<dbReference type="PANTHER" id="PTHR12978">
    <property type="entry name" value="HISTIDINE TRIAD HIT PROTEIN MEMBER"/>
    <property type="match status" value="1"/>
</dbReference>
<name>A0A1D8NQN0_YARLL</name>
<dbReference type="eggNOG" id="KOG3969">
    <property type="taxonomic scope" value="Eukaryota"/>
</dbReference>
<dbReference type="RefSeq" id="XP_506082.3">
    <property type="nucleotide sequence ID" value="XM_506082.3"/>
</dbReference>
<evidence type="ECO:0000313" key="4">
    <source>
        <dbReference type="EMBL" id="AOW07943.1"/>
    </source>
</evidence>
<comment type="similarity">
    <text evidence="1">Belongs to the HIT family.</text>
</comment>
<gene>
    <name evidence="4" type="ORF">YALI1_F38856g</name>
</gene>
<organism evidence="4 5">
    <name type="scientific">Yarrowia lipolytica</name>
    <name type="common">Candida lipolytica</name>
    <dbReference type="NCBI Taxonomy" id="4952"/>
    <lineage>
        <taxon>Eukaryota</taxon>
        <taxon>Fungi</taxon>
        <taxon>Dikarya</taxon>
        <taxon>Ascomycota</taxon>
        <taxon>Saccharomycotina</taxon>
        <taxon>Dipodascomycetes</taxon>
        <taxon>Dipodascales</taxon>
        <taxon>Dipodascales incertae sedis</taxon>
        <taxon>Yarrowia</taxon>
    </lineage>
</organism>
<dbReference type="AlphaFoldDB" id="A0A1D8NQN0"/>
<feature type="binding site" evidence="3">
    <location>
        <begin position="273"/>
        <end position="284"/>
    </location>
    <ligand>
        <name>substrate</name>
    </ligand>
</feature>
<dbReference type="GO" id="GO:0000932">
    <property type="term" value="C:P-body"/>
    <property type="evidence" value="ECO:0007669"/>
    <property type="project" value="TreeGrafter"/>
</dbReference>
<dbReference type="PIRSF" id="PIRSF028973">
    <property type="entry name" value="Scavenger_mRNA_decap_enz"/>
    <property type="match status" value="1"/>
</dbReference>
<dbReference type="Proteomes" id="UP000182444">
    <property type="component" value="Chromosome 1F"/>
</dbReference>
<dbReference type="SUPFAM" id="SSF102860">
    <property type="entry name" value="mRNA decapping enzyme DcpS N-terminal domain"/>
    <property type="match status" value="1"/>
</dbReference>
<dbReference type="Pfam" id="PF05652">
    <property type="entry name" value="DcpS"/>
    <property type="match status" value="1"/>
</dbReference>
<dbReference type="VEuPathDB" id="FungiDB:YALI0_F31141g"/>
<evidence type="ECO:0008006" key="6">
    <source>
        <dbReference type="Google" id="ProtNLM"/>
    </source>
</evidence>
<evidence type="ECO:0000256" key="1">
    <source>
        <dbReference type="ARBA" id="ARBA00010208"/>
    </source>
</evidence>
<dbReference type="GO" id="GO:0000340">
    <property type="term" value="F:RNA 7-methylguanosine cap binding"/>
    <property type="evidence" value="ECO:0007669"/>
    <property type="project" value="TreeGrafter"/>
</dbReference>
<dbReference type="VEuPathDB" id="FungiDB:YALI1_F38856g"/>
<feature type="binding site" evidence="3">
    <location>
        <position position="184"/>
    </location>
    <ligand>
        <name>substrate</name>
    </ligand>
</feature>
<dbReference type="GO" id="GO:0005634">
    <property type="term" value="C:nucleus"/>
    <property type="evidence" value="ECO:0007669"/>
    <property type="project" value="TreeGrafter"/>
</dbReference>
<feature type="binding site" evidence="3">
    <location>
        <position position="174"/>
    </location>
    <ligand>
        <name>substrate</name>
    </ligand>
</feature>
<feature type="binding site" evidence="3">
    <location>
        <position position="201"/>
    </location>
    <ligand>
        <name>substrate</name>
    </ligand>
</feature>
<dbReference type="Gene3D" id="3.30.200.40">
    <property type="entry name" value="Scavenger mRNA decapping enzyme, N-terminal domain"/>
    <property type="match status" value="1"/>
</dbReference>
<dbReference type="EMBL" id="CP017558">
    <property type="protein sequence ID" value="AOW07943.1"/>
    <property type="molecule type" value="Genomic_DNA"/>
</dbReference>
<accession>A0A1D8NQN0</accession>
<dbReference type="Gene3D" id="3.30.428.10">
    <property type="entry name" value="HIT-like"/>
    <property type="match status" value="1"/>
</dbReference>
<dbReference type="SUPFAM" id="SSF54197">
    <property type="entry name" value="HIT-like"/>
    <property type="match status" value="1"/>
</dbReference>
<proteinExistence type="inferred from homology"/>
<feature type="binding site" evidence="3">
    <location>
        <position position="203"/>
    </location>
    <ligand>
        <name>substrate</name>
    </ligand>
</feature>
<dbReference type="Pfam" id="PF11969">
    <property type="entry name" value="DcpS_C"/>
    <property type="match status" value="1"/>
</dbReference>
<dbReference type="InterPro" id="IPR008594">
    <property type="entry name" value="DcpS/DCS2"/>
</dbReference>
<dbReference type="KEGG" id="yli:2907663"/>
<evidence type="ECO:0000256" key="3">
    <source>
        <dbReference type="PIRSR" id="PIRSR028973-2"/>
    </source>
</evidence>
<evidence type="ECO:0000256" key="2">
    <source>
        <dbReference type="PIRSR" id="PIRSR028973-1"/>
    </source>
</evidence>
<sequence length="345" mass="40017">MSSLSVISILCNILRVQYIQYILYLYLCRPLHSTTTTMNRVRDFQFTQLLNFNSQSKTVTLLGTIGDDNAILTVEKLPFEVTDEAYLKQFASPDIFPEVKQLENNDVYHWNLATLAQDVNKRPGVKINLIYPASETHVQKYSQQQTRMVVETPELYQQVTWPYIETQLGSRIQWVHNILYHGKEAEDVVYRKEDSFVLLPDMKWDRKNVNSLYLVAISLRNLEGQGESGKPITSIRDLNHSHIQWLKELREDIYKVVKDKYNVDRSFLRVFVHYQPSYYHLHVHVVHINNEGLGSSQLVGKAILLNDVIDDLGFLGEKGYSQKTLTYALGENHKLWTAIKAHTEA</sequence>
<reference evidence="4 5" key="1">
    <citation type="journal article" date="2016" name="PLoS ONE">
        <title>Sequence Assembly of Yarrowia lipolytica Strain W29/CLIB89 Shows Transposable Element Diversity.</title>
        <authorList>
            <person name="Magnan C."/>
            <person name="Yu J."/>
            <person name="Chang I."/>
            <person name="Jahn E."/>
            <person name="Kanomata Y."/>
            <person name="Wu J."/>
            <person name="Zeller M."/>
            <person name="Oakes M."/>
            <person name="Baldi P."/>
            <person name="Sandmeyer S."/>
        </authorList>
    </citation>
    <scope>NUCLEOTIDE SEQUENCE [LARGE SCALE GENOMIC DNA]</scope>
    <source>
        <strain evidence="5">CLIB89(W29)</strain>
    </source>
</reference>
<feature type="active site" description="Nucleophile" evidence="2">
    <location>
        <position position="282"/>
    </location>
</feature>
<evidence type="ECO:0000313" key="5">
    <source>
        <dbReference type="Proteomes" id="UP000182444"/>
    </source>
</evidence>